<dbReference type="GO" id="GO:0046872">
    <property type="term" value="F:metal ion binding"/>
    <property type="evidence" value="ECO:0007669"/>
    <property type="project" value="UniProtKB-KW"/>
</dbReference>
<sequence>MSNFSKKINTNWKPVVGITMGDYNGIGPEIILKTLEDSRILQLCTPVIYASMKVLSRYRRLLNLPEWFIHQVKSIDEITHKKVNLVNCFSLQEEVEPGKVTPAAGEAAFLCLEQATKDLLRERLDAVVTCPINKKNIQNEHFQYPGHTEYFADNTGQSDYLMFMIHERIKVAVATGHVPIKEVASVLNEEKLRTKLQLMIESLRKDFAVLKPRIAVLGLNPHAGDEGLIGDEEIRIIRPVIKDLKRQGHLVFGPYPADGFFAQHHYTKFDAVLAMYHDQGLIPFKSIAGFEGVNFTAGLPVVRTSPDHGTAYEIAGKGIADPTSLLHALFWACDIAKIRRFEHLIEISD</sequence>
<dbReference type="RefSeq" id="WP_166918740.1">
    <property type="nucleotide sequence ID" value="NZ_JAASRN010000001.1"/>
</dbReference>
<accession>A0A846MQ05</accession>
<keyword evidence="5" id="KW-1185">Reference proteome</keyword>
<evidence type="ECO:0000256" key="3">
    <source>
        <dbReference type="ARBA" id="ARBA00023027"/>
    </source>
</evidence>
<keyword evidence="2 4" id="KW-0560">Oxidoreductase</keyword>
<organism evidence="4 5">
    <name type="scientific">Thermonema lapsum</name>
    <dbReference type="NCBI Taxonomy" id="28195"/>
    <lineage>
        <taxon>Bacteria</taxon>
        <taxon>Pseudomonadati</taxon>
        <taxon>Bacteroidota</taxon>
        <taxon>Cytophagia</taxon>
        <taxon>Cytophagales</taxon>
        <taxon>Thermonemataceae</taxon>
        <taxon>Thermonema</taxon>
    </lineage>
</organism>
<dbReference type="GO" id="GO:0050570">
    <property type="term" value="F:4-hydroxythreonine-4-phosphate dehydrogenase activity"/>
    <property type="evidence" value="ECO:0007669"/>
    <property type="project" value="UniProtKB-EC"/>
</dbReference>
<dbReference type="Proteomes" id="UP000537126">
    <property type="component" value="Unassembled WGS sequence"/>
</dbReference>
<dbReference type="SUPFAM" id="SSF53659">
    <property type="entry name" value="Isocitrate/Isopropylmalate dehydrogenase-like"/>
    <property type="match status" value="1"/>
</dbReference>
<dbReference type="EC" id="1.1.1.262" evidence="4"/>
<name>A0A846MQ05_9BACT</name>
<dbReference type="EMBL" id="JAASRN010000001">
    <property type="protein sequence ID" value="NIK73511.1"/>
    <property type="molecule type" value="Genomic_DNA"/>
</dbReference>
<dbReference type="PANTHER" id="PTHR30004:SF6">
    <property type="entry name" value="D-THREONATE 4-PHOSPHATE DEHYDROGENASE"/>
    <property type="match status" value="1"/>
</dbReference>
<dbReference type="PANTHER" id="PTHR30004">
    <property type="entry name" value="4-HYDROXYTHREONINE-4-PHOSPHATE DEHYDROGENASE"/>
    <property type="match status" value="1"/>
</dbReference>
<dbReference type="AlphaFoldDB" id="A0A846MQ05"/>
<gene>
    <name evidence="4" type="ORF">FHS56_000997</name>
</gene>
<dbReference type="NCBIfam" id="TIGR00557">
    <property type="entry name" value="pdxA"/>
    <property type="match status" value="1"/>
</dbReference>
<keyword evidence="1" id="KW-0479">Metal-binding</keyword>
<proteinExistence type="predicted"/>
<reference evidence="4 5" key="1">
    <citation type="submission" date="2020-03" db="EMBL/GenBank/DDBJ databases">
        <title>Genomic Encyclopedia of Type Strains, Phase IV (KMG-IV): sequencing the most valuable type-strain genomes for metagenomic binning, comparative biology and taxonomic classification.</title>
        <authorList>
            <person name="Goeker M."/>
        </authorList>
    </citation>
    <scope>NUCLEOTIDE SEQUENCE [LARGE SCALE GENOMIC DNA]</scope>
    <source>
        <strain evidence="4 5">DSM 5718</strain>
    </source>
</reference>
<dbReference type="Gene3D" id="3.40.718.10">
    <property type="entry name" value="Isopropylmalate Dehydrogenase"/>
    <property type="match status" value="1"/>
</dbReference>
<evidence type="ECO:0000313" key="4">
    <source>
        <dbReference type="EMBL" id="NIK73511.1"/>
    </source>
</evidence>
<protein>
    <submittedName>
        <fullName evidence="4">4-hydroxythreonine-4-phosphate dehydrogenase</fullName>
        <ecNumber evidence="4">1.1.1.262</ecNumber>
    </submittedName>
</protein>
<keyword evidence="3" id="KW-0520">NAD</keyword>
<dbReference type="GO" id="GO:0051287">
    <property type="term" value="F:NAD binding"/>
    <property type="evidence" value="ECO:0007669"/>
    <property type="project" value="InterPro"/>
</dbReference>
<dbReference type="InterPro" id="IPR005255">
    <property type="entry name" value="PdxA_fam"/>
</dbReference>
<comment type="caution">
    <text evidence="4">The sequence shown here is derived from an EMBL/GenBank/DDBJ whole genome shotgun (WGS) entry which is preliminary data.</text>
</comment>
<evidence type="ECO:0000256" key="2">
    <source>
        <dbReference type="ARBA" id="ARBA00023002"/>
    </source>
</evidence>
<evidence type="ECO:0000256" key="1">
    <source>
        <dbReference type="ARBA" id="ARBA00022723"/>
    </source>
</evidence>
<dbReference type="Pfam" id="PF04166">
    <property type="entry name" value="PdxA"/>
    <property type="match status" value="1"/>
</dbReference>
<evidence type="ECO:0000313" key="5">
    <source>
        <dbReference type="Proteomes" id="UP000537126"/>
    </source>
</evidence>